<feature type="transmembrane region" description="Helical" evidence="1">
    <location>
        <begin position="181"/>
        <end position="214"/>
    </location>
</feature>
<dbReference type="AlphaFoldDB" id="A0A9P8ZWE6"/>
<comment type="caution">
    <text evidence="2">The sequence shown here is derived from an EMBL/GenBank/DDBJ whole genome shotgun (WGS) entry which is preliminary data.</text>
</comment>
<proteinExistence type="predicted"/>
<sequence length="388" mass="42976">MINLLLNGLPNRIMARLAFIVIFISPVWAISLDHQALNGKRGTWTTHQMDRFFPSWNDMLRNMLVGTPAAGDTDCSAQFQADLHATTWRPYSTVRCLLESFPEYRKSEMAAASVLLGLLPVILSQLGPSTVEQGLLGLRRPILAMLLAAGSPTAVSLRNTEYDEALEKRVGADKRVLSLPVWSTSFILLAQYLVALGAAVNVAILAYQLCIWAVTVFSLGFEGLPALWVSLAVLVHFAGVFALHRKVQVIADGTTLRWVFLDVRRELVLSKLQANWTLKWSTGTERGRLWVWLLYVGTVLHILFGSLVLSGLIFISMVDAVFIALRFFGSACACKAVYAFELAGIQEVTKLDKENEAACLELGRLLHYSSEDDSVSRCSWDEIPIESS</sequence>
<reference evidence="2" key="1">
    <citation type="journal article" date="2021" name="Nat. Commun.">
        <title>Genetic determinants of endophytism in the Arabidopsis root mycobiome.</title>
        <authorList>
            <person name="Mesny F."/>
            <person name="Miyauchi S."/>
            <person name="Thiergart T."/>
            <person name="Pickel B."/>
            <person name="Atanasova L."/>
            <person name="Karlsson M."/>
            <person name="Huettel B."/>
            <person name="Barry K.W."/>
            <person name="Haridas S."/>
            <person name="Chen C."/>
            <person name="Bauer D."/>
            <person name="Andreopoulos W."/>
            <person name="Pangilinan J."/>
            <person name="LaButti K."/>
            <person name="Riley R."/>
            <person name="Lipzen A."/>
            <person name="Clum A."/>
            <person name="Drula E."/>
            <person name="Henrissat B."/>
            <person name="Kohler A."/>
            <person name="Grigoriev I.V."/>
            <person name="Martin F.M."/>
            <person name="Hacquard S."/>
        </authorList>
    </citation>
    <scope>NUCLEOTIDE SEQUENCE</scope>
    <source>
        <strain evidence="2">MPI-SDFR-AT-0073</strain>
    </source>
</reference>
<dbReference type="Proteomes" id="UP000758603">
    <property type="component" value="Unassembled WGS sequence"/>
</dbReference>
<gene>
    <name evidence="2" type="ORF">BKA67DRAFT_570522</name>
</gene>
<feature type="transmembrane region" description="Helical" evidence="1">
    <location>
        <begin position="226"/>
        <end position="243"/>
    </location>
</feature>
<feature type="transmembrane region" description="Helical" evidence="1">
    <location>
        <begin position="13"/>
        <end position="32"/>
    </location>
</feature>
<keyword evidence="3" id="KW-1185">Reference proteome</keyword>
<feature type="transmembrane region" description="Helical" evidence="1">
    <location>
        <begin position="289"/>
        <end position="315"/>
    </location>
</feature>
<keyword evidence="1" id="KW-0472">Membrane</keyword>
<dbReference type="GeneID" id="70132058"/>
<evidence type="ECO:0000256" key="1">
    <source>
        <dbReference type="SAM" id="Phobius"/>
    </source>
</evidence>
<dbReference type="RefSeq" id="XP_045957887.1">
    <property type="nucleotide sequence ID" value="XM_046103166.1"/>
</dbReference>
<keyword evidence="1" id="KW-1133">Transmembrane helix</keyword>
<dbReference type="EMBL" id="JAGPXC010000005">
    <property type="protein sequence ID" value="KAH6653610.1"/>
    <property type="molecule type" value="Genomic_DNA"/>
</dbReference>
<evidence type="ECO:0000313" key="2">
    <source>
        <dbReference type="EMBL" id="KAH6653610.1"/>
    </source>
</evidence>
<accession>A0A9P8ZWE6</accession>
<protein>
    <submittedName>
        <fullName evidence="2">Uncharacterized protein</fullName>
    </submittedName>
</protein>
<organism evidence="2 3">
    <name type="scientific">Truncatella angustata</name>
    <dbReference type="NCBI Taxonomy" id="152316"/>
    <lineage>
        <taxon>Eukaryota</taxon>
        <taxon>Fungi</taxon>
        <taxon>Dikarya</taxon>
        <taxon>Ascomycota</taxon>
        <taxon>Pezizomycotina</taxon>
        <taxon>Sordariomycetes</taxon>
        <taxon>Xylariomycetidae</taxon>
        <taxon>Amphisphaeriales</taxon>
        <taxon>Sporocadaceae</taxon>
        <taxon>Truncatella</taxon>
    </lineage>
</organism>
<name>A0A9P8ZWE6_9PEZI</name>
<evidence type="ECO:0000313" key="3">
    <source>
        <dbReference type="Proteomes" id="UP000758603"/>
    </source>
</evidence>
<dbReference type="OrthoDB" id="3009728at2759"/>
<feature type="transmembrane region" description="Helical" evidence="1">
    <location>
        <begin position="321"/>
        <end position="340"/>
    </location>
</feature>
<keyword evidence="1" id="KW-0812">Transmembrane</keyword>